<evidence type="ECO:0000313" key="4">
    <source>
        <dbReference type="EnsemblMetazoa" id="Aqu2.1.34977_001"/>
    </source>
</evidence>
<sequence>MCQKNERQKLDFKSQKCMFLGYPDTRKGYRLYDVQKLKIVYSRDVIFNETEFFNYKEKEKDQPLVCINLREEQVEETEETVNGENEDETINEEETDDTHREEGNTEEQEGSAIQRRSTRIKRRPYFYGSFINLTHNTHVAEPTTVNEVLSSDSHKWKEAMNAKMKSLYDNDAWKLVEAPETGHVVNCKWIFKCKVDERGQIECHKAHLVARGYCQRPGLDYNETF</sequence>
<feature type="domain" description="Retroviral polymerase SH3-like" evidence="3">
    <location>
        <begin position="4"/>
        <end position="59"/>
    </location>
</feature>
<dbReference type="eggNOG" id="KOG0017">
    <property type="taxonomic scope" value="Eukaryota"/>
</dbReference>
<dbReference type="Pfam" id="PF25597">
    <property type="entry name" value="SH3_retrovirus"/>
    <property type="match status" value="1"/>
</dbReference>
<dbReference type="STRING" id="400682.A0A1X7V641"/>
<proteinExistence type="predicted"/>
<reference evidence="4" key="1">
    <citation type="submission" date="2017-05" db="UniProtKB">
        <authorList>
            <consortium name="EnsemblMetazoa"/>
        </authorList>
    </citation>
    <scope>IDENTIFICATION</scope>
</reference>
<dbReference type="InParanoid" id="A0A1X7V641"/>
<name>A0A1X7V641_AMPQE</name>
<dbReference type="InterPro" id="IPR057670">
    <property type="entry name" value="SH3_retrovirus"/>
</dbReference>
<organism evidence="4">
    <name type="scientific">Amphimedon queenslandica</name>
    <name type="common">Sponge</name>
    <dbReference type="NCBI Taxonomy" id="400682"/>
    <lineage>
        <taxon>Eukaryota</taxon>
        <taxon>Metazoa</taxon>
        <taxon>Porifera</taxon>
        <taxon>Demospongiae</taxon>
        <taxon>Heteroscleromorpha</taxon>
        <taxon>Haplosclerida</taxon>
        <taxon>Niphatidae</taxon>
        <taxon>Amphimedon</taxon>
    </lineage>
</organism>
<accession>A0A1X7V641</accession>
<feature type="region of interest" description="Disordered" evidence="1">
    <location>
        <begin position="75"/>
        <end position="116"/>
    </location>
</feature>
<feature type="compositionally biased region" description="Acidic residues" evidence="1">
    <location>
        <begin position="75"/>
        <end position="96"/>
    </location>
</feature>
<evidence type="ECO:0000256" key="1">
    <source>
        <dbReference type="SAM" id="MobiDB-lite"/>
    </source>
</evidence>
<dbReference type="InterPro" id="IPR013103">
    <property type="entry name" value="RVT_2"/>
</dbReference>
<dbReference type="Pfam" id="PF07727">
    <property type="entry name" value="RVT_2"/>
    <property type="match status" value="1"/>
</dbReference>
<dbReference type="AlphaFoldDB" id="A0A1X7V641"/>
<dbReference type="OMA" id="TEYTHEH"/>
<evidence type="ECO:0000259" key="2">
    <source>
        <dbReference type="Pfam" id="PF07727"/>
    </source>
</evidence>
<evidence type="ECO:0000259" key="3">
    <source>
        <dbReference type="Pfam" id="PF25597"/>
    </source>
</evidence>
<protein>
    <submittedName>
        <fullName evidence="4">Uncharacterized protein</fullName>
    </submittedName>
</protein>
<dbReference type="EnsemblMetazoa" id="Aqu2.1.34977_001">
    <property type="protein sequence ID" value="Aqu2.1.34977_001"/>
    <property type="gene ID" value="Aqu2.1.34977"/>
</dbReference>
<feature type="domain" description="Reverse transcriptase Ty1/copia-type" evidence="2">
    <location>
        <begin position="170"/>
        <end position="225"/>
    </location>
</feature>